<feature type="coiled-coil region" evidence="1">
    <location>
        <begin position="66"/>
        <end position="100"/>
    </location>
</feature>
<evidence type="ECO:0000256" key="1">
    <source>
        <dbReference type="SAM" id="Coils"/>
    </source>
</evidence>
<reference evidence="2 3" key="1">
    <citation type="submission" date="2017-11" db="EMBL/GenBank/DDBJ databases">
        <title>The genome of Rhizophagus clarus HR1 reveals common genetic basis of auxotrophy among arbuscular mycorrhizal fungi.</title>
        <authorList>
            <person name="Kobayashi Y."/>
        </authorList>
    </citation>
    <scope>NUCLEOTIDE SEQUENCE [LARGE SCALE GENOMIC DNA]</scope>
    <source>
        <strain evidence="2 3">HR1</strain>
    </source>
</reference>
<protein>
    <submittedName>
        <fullName evidence="2">Uncharacterized protein</fullName>
    </submittedName>
</protein>
<keyword evidence="3" id="KW-1185">Reference proteome</keyword>
<dbReference type="AlphaFoldDB" id="A0A2Z6RYC8"/>
<evidence type="ECO:0000313" key="3">
    <source>
        <dbReference type="Proteomes" id="UP000247702"/>
    </source>
</evidence>
<evidence type="ECO:0000313" key="2">
    <source>
        <dbReference type="EMBL" id="GBC01462.1"/>
    </source>
</evidence>
<keyword evidence="1" id="KW-0175">Coiled coil</keyword>
<organism evidence="2 3">
    <name type="scientific">Rhizophagus clarus</name>
    <dbReference type="NCBI Taxonomy" id="94130"/>
    <lineage>
        <taxon>Eukaryota</taxon>
        <taxon>Fungi</taxon>
        <taxon>Fungi incertae sedis</taxon>
        <taxon>Mucoromycota</taxon>
        <taxon>Glomeromycotina</taxon>
        <taxon>Glomeromycetes</taxon>
        <taxon>Glomerales</taxon>
        <taxon>Glomeraceae</taxon>
        <taxon>Rhizophagus</taxon>
    </lineage>
</organism>
<proteinExistence type="predicted"/>
<gene>
    <name evidence="2" type="ORF">RclHR1_00420024</name>
</gene>
<comment type="caution">
    <text evidence="2">The sequence shown here is derived from an EMBL/GenBank/DDBJ whole genome shotgun (WGS) entry which is preliminary data.</text>
</comment>
<dbReference type="EMBL" id="BEXD01003557">
    <property type="protein sequence ID" value="GBC01462.1"/>
    <property type="molecule type" value="Genomic_DNA"/>
</dbReference>
<name>A0A2Z6RYC8_9GLOM</name>
<accession>A0A2Z6RYC8</accession>
<sequence>MNVIKSYYNFGKALEDRYDHYKKTILSEQLRHCTLQLEAENVKINAEKADIEDMYIELLKQIREEYTRRDAEKTEFKARIEELEKNITDTVVENAELGARIVKGTRYR</sequence>
<dbReference type="Proteomes" id="UP000247702">
    <property type="component" value="Unassembled WGS sequence"/>
</dbReference>